<keyword evidence="3" id="KW-1185">Reference proteome</keyword>
<gene>
    <name evidence="2" type="ORF">ACFQMF_01730</name>
</gene>
<proteinExistence type="predicted"/>
<accession>A0ABD6AH65</accession>
<feature type="region of interest" description="Disordered" evidence="1">
    <location>
        <begin position="1"/>
        <end position="21"/>
    </location>
</feature>
<evidence type="ECO:0000256" key="1">
    <source>
        <dbReference type="SAM" id="MobiDB-lite"/>
    </source>
</evidence>
<feature type="compositionally biased region" description="Basic and acidic residues" evidence="1">
    <location>
        <begin position="1"/>
        <end position="10"/>
    </location>
</feature>
<reference evidence="2 3" key="1">
    <citation type="journal article" date="2019" name="Int. J. Syst. Evol. Microbiol.">
        <title>The Global Catalogue of Microorganisms (GCM) 10K type strain sequencing project: providing services to taxonomists for standard genome sequencing and annotation.</title>
        <authorList>
            <consortium name="The Broad Institute Genomics Platform"/>
            <consortium name="The Broad Institute Genome Sequencing Center for Infectious Disease"/>
            <person name="Wu L."/>
            <person name="Ma J."/>
        </authorList>
    </citation>
    <scope>NUCLEOTIDE SEQUENCE [LARGE SCALE GENOMIC DNA]</scope>
    <source>
        <strain evidence="2 3">CGMCC 1.12554</strain>
    </source>
</reference>
<sequence length="74" mass="8467">MPQERVRTTDESISSKAKSHDLENRLKFSDTNAVKSALIERAESSDEDLVTLEADDDYEFANNLSKEFQDELDK</sequence>
<organism evidence="2 3">
    <name type="scientific">Halorubrum rutilum</name>
    <dbReference type="NCBI Taxonomy" id="1364933"/>
    <lineage>
        <taxon>Archaea</taxon>
        <taxon>Methanobacteriati</taxon>
        <taxon>Methanobacteriota</taxon>
        <taxon>Stenosarchaea group</taxon>
        <taxon>Halobacteria</taxon>
        <taxon>Halobacteriales</taxon>
        <taxon>Haloferacaceae</taxon>
        <taxon>Halorubrum</taxon>
    </lineage>
</organism>
<dbReference type="Proteomes" id="UP001596545">
    <property type="component" value="Unassembled WGS sequence"/>
</dbReference>
<dbReference type="AlphaFoldDB" id="A0ABD6AH65"/>
<dbReference type="RefSeq" id="WP_256407393.1">
    <property type="nucleotide sequence ID" value="NZ_JANHDN010000001.1"/>
</dbReference>
<evidence type="ECO:0000313" key="2">
    <source>
        <dbReference type="EMBL" id="MFC7323292.1"/>
    </source>
</evidence>
<evidence type="ECO:0000313" key="3">
    <source>
        <dbReference type="Proteomes" id="UP001596545"/>
    </source>
</evidence>
<dbReference type="EMBL" id="JBHTBL010000001">
    <property type="protein sequence ID" value="MFC7323292.1"/>
    <property type="molecule type" value="Genomic_DNA"/>
</dbReference>
<protein>
    <submittedName>
        <fullName evidence="2">Uncharacterized protein</fullName>
    </submittedName>
</protein>
<name>A0ABD6AH65_9EURY</name>
<comment type="caution">
    <text evidence="2">The sequence shown here is derived from an EMBL/GenBank/DDBJ whole genome shotgun (WGS) entry which is preliminary data.</text>
</comment>